<evidence type="ECO:0000313" key="2">
    <source>
        <dbReference type="Proteomes" id="UP000325313"/>
    </source>
</evidence>
<reference evidence="1 2" key="1">
    <citation type="submission" date="2019-05" db="EMBL/GenBank/DDBJ databases">
        <title>Emergence of the Ug99 lineage of the wheat stem rust pathogen through somatic hybridization.</title>
        <authorList>
            <person name="Li F."/>
            <person name="Upadhyaya N.M."/>
            <person name="Sperschneider J."/>
            <person name="Matny O."/>
            <person name="Nguyen-Phuc H."/>
            <person name="Mago R."/>
            <person name="Raley C."/>
            <person name="Miller M.E."/>
            <person name="Silverstein K.A.T."/>
            <person name="Henningsen E."/>
            <person name="Hirsch C.D."/>
            <person name="Visser B."/>
            <person name="Pretorius Z.A."/>
            <person name="Steffenson B.J."/>
            <person name="Schwessinger B."/>
            <person name="Dodds P.N."/>
            <person name="Figueroa M."/>
        </authorList>
    </citation>
    <scope>NUCLEOTIDE SEQUENCE [LARGE SCALE GENOMIC DNA]</scope>
    <source>
        <strain evidence="1 2">Ug99</strain>
    </source>
</reference>
<dbReference type="EMBL" id="VDEP01000445">
    <property type="protein sequence ID" value="KAA1078985.1"/>
    <property type="molecule type" value="Genomic_DNA"/>
</dbReference>
<evidence type="ECO:0000313" key="1">
    <source>
        <dbReference type="EMBL" id="KAA1078985.1"/>
    </source>
</evidence>
<proteinExistence type="predicted"/>
<dbReference type="AlphaFoldDB" id="A0A5B0MPS6"/>
<organism evidence="1 2">
    <name type="scientific">Puccinia graminis f. sp. tritici</name>
    <dbReference type="NCBI Taxonomy" id="56615"/>
    <lineage>
        <taxon>Eukaryota</taxon>
        <taxon>Fungi</taxon>
        <taxon>Dikarya</taxon>
        <taxon>Basidiomycota</taxon>
        <taxon>Pucciniomycotina</taxon>
        <taxon>Pucciniomycetes</taxon>
        <taxon>Pucciniales</taxon>
        <taxon>Pucciniaceae</taxon>
        <taxon>Puccinia</taxon>
    </lineage>
</organism>
<comment type="caution">
    <text evidence="1">The sequence shown here is derived from an EMBL/GenBank/DDBJ whole genome shotgun (WGS) entry which is preliminary data.</text>
</comment>
<sequence>MGLLGVLKMGRLVKKSEAKLAMYGPGLTASMKRHSWFLKVIAFSCLRNRFGNRYLAKKSERCLMWPKAVGQSPRYPPVTCSVRLGKKRRRLSIVCVSSKDRSLSAGFQIWSALRVSSPLLAPSGMFGSLFFRMLFYDVNG</sequence>
<dbReference type="Proteomes" id="UP000325313">
    <property type="component" value="Unassembled WGS sequence"/>
</dbReference>
<gene>
    <name evidence="1" type="ORF">PGTUg99_018562</name>
</gene>
<name>A0A5B0MPS6_PUCGR</name>
<protein>
    <submittedName>
        <fullName evidence="1">Uncharacterized protein</fullName>
    </submittedName>
</protein>
<accession>A0A5B0MPS6</accession>